<evidence type="ECO:0000313" key="9">
    <source>
        <dbReference type="EMBL" id="WYJ89599.1"/>
    </source>
</evidence>
<dbReference type="InterPro" id="IPR019874">
    <property type="entry name" value="RF_methyltr_PrmC"/>
</dbReference>
<protein>
    <recommendedName>
        <fullName evidence="5">Release factor glutamine methyltransferase</fullName>
        <shortName evidence="5">RF MTase</shortName>
        <ecNumber evidence="5">2.1.1.297</ecNumber>
    </recommendedName>
    <alternativeName>
        <fullName evidence="5">N5-glutamine methyltransferase PrmC</fullName>
    </alternativeName>
    <alternativeName>
        <fullName evidence="5">Protein-(glutamine-N5) MTase PrmC</fullName>
    </alternativeName>
    <alternativeName>
        <fullName evidence="5">Protein-glutamine N-methyltransferase PrmC</fullName>
    </alternativeName>
</protein>
<dbReference type="HAMAP" id="MF_02126">
    <property type="entry name" value="RF_methyltr_PrmC"/>
    <property type="match status" value="1"/>
</dbReference>
<keyword evidence="1 5" id="KW-0489">Methyltransferase</keyword>
<evidence type="ECO:0000259" key="6">
    <source>
        <dbReference type="Pfam" id="PF05175"/>
    </source>
</evidence>
<accession>A0A242K2T3</accession>
<keyword evidence="3 5" id="KW-0949">S-adenosyl-L-methionine</keyword>
<dbReference type="RefSeq" id="WP_086350286.1">
    <property type="nucleotide sequence ID" value="NZ_CP147247.1"/>
</dbReference>
<evidence type="ECO:0000256" key="4">
    <source>
        <dbReference type="ARBA" id="ARBA00048391"/>
    </source>
</evidence>
<sequence>MGKNYFEVLKRASSFLEENGKEGYAIHYLFLERKNWSKTDWLLHMKDEASQEDQQQIAADLEKLMEDKPPQYLLGYSDFYGHRFMVSQETLIPRPETEELVEHCLTENTQETLTVVDVGTGTGAIAISLKLANPKWQVLAVELSEGALRVAEKNAKNLHAEISFFLGNGLSPVLDQSIDILISNPPYISADEWALMDESVKKYEPYMALFAEKQGLAIYEQLIEEAKRCLTPKGKIYFEIGFQQGAAVKTLIEAAFPEKKVRIEQDLFGNDRMVVAD</sequence>
<dbReference type="InterPro" id="IPR007848">
    <property type="entry name" value="Small_mtfrase_dom"/>
</dbReference>
<dbReference type="EMBL" id="CP147247">
    <property type="protein sequence ID" value="WYJ89599.1"/>
    <property type="molecule type" value="Genomic_DNA"/>
</dbReference>
<dbReference type="Gene3D" id="1.10.8.10">
    <property type="entry name" value="DNA helicase RuvA subunit, C-terminal domain"/>
    <property type="match status" value="1"/>
</dbReference>
<evidence type="ECO:0000256" key="5">
    <source>
        <dbReference type="HAMAP-Rule" id="MF_02126"/>
    </source>
</evidence>
<evidence type="ECO:0000313" key="8">
    <source>
        <dbReference type="EMBL" id="OTP12703.1"/>
    </source>
</evidence>
<name>A0A242K2T3_9ENTE</name>
<dbReference type="GO" id="GO:0102559">
    <property type="term" value="F:peptide chain release factor N(5)-glutamine methyltransferase activity"/>
    <property type="evidence" value="ECO:0007669"/>
    <property type="project" value="UniProtKB-EC"/>
</dbReference>
<feature type="domain" description="Methyltransferase small" evidence="6">
    <location>
        <begin position="104"/>
        <end position="191"/>
    </location>
</feature>
<dbReference type="EMBL" id="NGMM01000006">
    <property type="protein sequence ID" value="OTP12703.1"/>
    <property type="molecule type" value="Genomic_DNA"/>
</dbReference>
<evidence type="ECO:0000256" key="3">
    <source>
        <dbReference type="ARBA" id="ARBA00022691"/>
    </source>
</evidence>
<dbReference type="Gene3D" id="3.40.50.150">
    <property type="entry name" value="Vaccinia Virus protein VP39"/>
    <property type="match status" value="1"/>
</dbReference>
<dbReference type="Pfam" id="PF05175">
    <property type="entry name" value="MTS"/>
    <property type="match status" value="1"/>
</dbReference>
<feature type="binding site" evidence="5">
    <location>
        <position position="184"/>
    </location>
    <ligand>
        <name>S-adenosyl-L-methionine</name>
        <dbReference type="ChEBI" id="CHEBI:59789"/>
    </ligand>
</feature>
<evidence type="ECO:0000259" key="7">
    <source>
        <dbReference type="Pfam" id="PF17827"/>
    </source>
</evidence>
<dbReference type="InterPro" id="IPR004556">
    <property type="entry name" value="HemK-like"/>
</dbReference>
<comment type="catalytic activity">
    <reaction evidence="4 5">
        <text>L-glutaminyl-[peptide chain release factor] + S-adenosyl-L-methionine = N(5)-methyl-L-glutaminyl-[peptide chain release factor] + S-adenosyl-L-homocysteine + H(+)</text>
        <dbReference type="Rhea" id="RHEA:42896"/>
        <dbReference type="Rhea" id="RHEA-COMP:10271"/>
        <dbReference type="Rhea" id="RHEA-COMP:10272"/>
        <dbReference type="ChEBI" id="CHEBI:15378"/>
        <dbReference type="ChEBI" id="CHEBI:30011"/>
        <dbReference type="ChEBI" id="CHEBI:57856"/>
        <dbReference type="ChEBI" id="CHEBI:59789"/>
        <dbReference type="ChEBI" id="CHEBI:61891"/>
        <dbReference type="EC" id="2.1.1.297"/>
    </reaction>
</comment>
<comment type="function">
    <text evidence="5">Methylates the class 1 translation termination release factors RF1/PrfA and RF2/PrfB on the glutamine residue of the universally conserved GGQ motif.</text>
</comment>
<feature type="domain" description="Release factor glutamine methyltransferase N-terminal" evidence="7">
    <location>
        <begin position="7"/>
        <end position="75"/>
    </location>
</feature>
<reference evidence="8" key="1">
    <citation type="submission" date="2017-05" db="EMBL/GenBank/DDBJ databases">
        <title>The Genome Sequence of Enterococcus sp. 9E7_DIV0242.</title>
        <authorList>
            <consortium name="The Broad Institute Genomics Platform"/>
            <consortium name="The Broad Institute Genomic Center for Infectious Diseases"/>
            <person name="Earl A."/>
            <person name="Manson A."/>
            <person name="Schwartman J."/>
            <person name="Gilmore M."/>
            <person name="Abouelleil A."/>
            <person name="Cao P."/>
            <person name="Chapman S."/>
            <person name="Cusick C."/>
            <person name="Shea T."/>
            <person name="Young S."/>
            <person name="Neafsey D."/>
            <person name="Nusbaum C."/>
            <person name="Birren B."/>
        </authorList>
    </citation>
    <scope>NUCLEOTIDE SEQUENCE [LARGE SCALE GENOMIC DNA]</scope>
    <source>
        <strain evidence="8">9E7_DIV0242</strain>
    </source>
</reference>
<feature type="binding site" evidence="5">
    <location>
        <begin position="184"/>
        <end position="187"/>
    </location>
    <ligand>
        <name>substrate</name>
    </ligand>
</feature>
<dbReference type="PROSITE" id="PS00092">
    <property type="entry name" value="N6_MTASE"/>
    <property type="match status" value="1"/>
</dbReference>
<comment type="caution">
    <text evidence="5">Lacks conserved residue(s) required for the propagation of feature annotation.</text>
</comment>
<dbReference type="PANTHER" id="PTHR18895">
    <property type="entry name" value="HEMK METHYLTRANSFERASE"/>
    <property type="match status" value="1"/>
</dbReference>
<dbReference type="SUPFAM" id="SSF53335">
    <property type="entry name" value="S-adenosyl-L-methionine-dependent methyltransferases"/>
    <property type="match status" value="1"/>
</dbReference>
<organism evidence="8">
    <name type="scientific">Candidatus Enterococcus clewellii</name>
    <dbReference type="NCBI Taxonomy" id="1834193"/>
    <lineage>
        <taxon>Bacteria</taxon>
        <taxon>Bacillati</taxon>
        <taxon>Bacillota</taxon>
        <taxon>Bacilli</taxon>
        <taxon>Lactobacillales</taxon>
        <taxon>Enterococcaceae</taxon>
        <taxon>Enterococcus</taxon>
    </lineage>
</organism>
<dbReference type="PANTHER" id="PTHR18895:SF74">
    <property type="entry name" value="MTRF1L RELEASE FACTOR GLUTAMINE METHYLTRANSFERASE"/>
    <property type="match status" value="1"/>
</dbReference>
<evidence type="ECO:0000256" key="2">
    <source>
        <dbReference type="ARBA" id="ARBA00022679"/>
    </source>
</evidence>
<keyword evidence="10" id="KW-1185">Reference proteome</keyword>
<dbReference type="GO" id="GO:0032259">
    <property type="term" value="P:methylation"/>
    <property type="evidence" value="ECO:0007669"/>
    <property type="project" value="UniProtKB-KW"/>
</dbReference>
<dbReference type="OrthoDB" id="9800643at2"/>
<dbReference type="InterPro" id="IPR050320">
    <property type="entry name" value="N5-glutamine_MTase"/>
</dbReference>
<reference evidence="9" key="2">
    <citation type="submission" date="2017-05" db="EMBL/GenBank/DDBJ databases">
        <authorList>
            <consortium name="The Broad Institute Genomics Platform"/>
            <consortium name="The Broad Institute Genomic Center for Infectious Diseases"/>
            <person name="Earl A."/>
            <person name="Manson A."/>
            <person name="Schwartman J."/>
            <person name="Gilmore M."/>
            <person name="Abouelleil A."/>
            <person name="Cao P."/>
            <person name="Chapman S."/>
            <person name="Cusick C."/>
            <person name="Shea T."/>
            <person name="Young S."/>
            <person name="Neafsey D."/>
            <person name="Nusbaum C."/>
            <person name="Birren B."/>
        </authorList>
    </citation>
    <scope>NUCLEOTIDE SEQUENCE</scope>
    <source>
        <strain evidence="9">9E7_DIV0242</strain>
    </source>
</reference>
<dbReference type="Pfam" id="PF17827">
    <property type="entry name" value="PrmC_N"/>
    <property type="match status" value="1"/>
</dbReference>
<dbReference type="InterPro" id="IPR040758">
    <property type="entry name" value="PrmC_N"/>
</dbReference>
<evidence type="ECO:0000256" key="1">
    <source>
        <dbReference type="ARBA" id="ARBA00022603"/>
    </source>
</evidence>
<proteinExistence type="inferred from homology"/>
<dbReference type="InterPro" id="IPR029063">
    <property type="entry name" value="SAM-dependent_MTases_sf"/>
</dbReference>
<dbReference type="NCBIfam" id="TIGR00536">
    <property type="entry name" value="hemK_fam"/>
    <property type="match status" value="1"/>
</dbReference>
<dbReference type="EC" id="2.1.1.297" evidence="5"/>
<comment type="similarity">
    <text evidence="5">Belongs to the protein N5-glutamine methyltransferase family. PrmC subfamily.</text>
</comment>
<reference evidence="9" key="3">
    <citation type="submission" date="2024-03" db="EMBL/GenBank/DDBJ databases">
        <title>The Genome Sequence of Enterococcus sp. DIV0242b.</title>
        <authorList>
            <consortium name="The Broad Institute Genomics Platform"/>
            <consortium name="The Broad Institute Microbial Omics Core"/>
            <consortium name="The Broad Institute Genomic Center for Infectious Diseases"/>
            <person name="Earl A."/>
            <person name="Manson A."/>
            <person name="Gilmore M."/>
            <person name="Schwartman J."/>
            <person name="Shea T."/>
            <person name="Abouelleil A."/>
            <person name="Cao P."/>
            <person name="Chapman S."/>
            <person name="Cusick C."/>
            <person name="Young S."/>
            <person name="Neafsey D."/>
            <person name="Nusbaum C."/>
            <person name="Birren B."/>
        </authorList>
    </citation>
    <scope>NUCLEOTIDE SEQUENCE</scope>
    <source>
        <strain evidence="9">9E7_DIV0242</strain>
    </source>
</reference>
<dbReference type="Proteomes" id="UP000195141">
    <property type="component" value="Chromosome"/>
</dbReference>
<dbReference type="AlphaFoldDB" id="A0A242K2T3"/>
<feature type="binding site" evidence="5">
    <location>
        <position position="142"/>
    </location>
    <ligand>
        <name>S-adenosyl-L-methionine</name>
        <dbReference type="ChEBI" id="CHEBI:59789"/>
    </ligand>
</feature>
<gene>
    <name evidence="5" type="primary">prmC</name>
    <name evidence="9" type="ORF">A5888_001322</name>
    <name evidence="8" type="ORF">A5888_003282</name>
</gene>
<dbReference type="InterPro" id="IPR002052">
    <property type="entry name" value="DNA_methylase_N6_adenine_CS"/>
</dbReference>
<evidence type="ECO:0000313" key="10">
    <source>
        <dbReference type="Proteomes" id="UP000195141"/>
    </source>
</evidence>
<feature type="binding site" evidence="5">
    <location>
        <begin position="119"/>
        <end position="123"/>
    </location>
    <ligand>
        <name>S-adenosyl-L-methionine</name>
        <dbReference type="ChEBI" id="CHEBI:59789"/>
    </ligand>
</feature>
<dbReference type="CDD" id="cd02440">
    <property type="entry name" value="AdoMet_MTases"/>
    <property type="match status" value="1"/>
</dbReference>
<dbReference type="NCBIfam" id="TIGR03534">
    <property type="entry name" value="RF_mod_PrmC"/>
    <property type="match status" value="1"/>
</dbReference>
<dbReference type="GO" id="GO:0003676">
    <property type="term" value="F:nucleic acid binding"/>
    <property type="evidence" value="ECO:0007669"/>
    <property type="project" value="InterPro"/>
</dbReference>
<keyword evidence="2 5" id="KW-0808">Transferase</keyword>